<reference evidence="1" key="1">
    <citation type="journal article" date="2022" name="New Phytol.">
        <title>Evolutionary transition to the ectomycorrhizal habit in the genomes of a hyperdiverse lineage of mushroom-forming fungi.</title>
        <authorList>
            <person name="Looney B."/>
            <person name="Miyauchi S."/>
            <person name="Morin E."/>
            <person name="Drula E."/>
            <person name="Courty P.E."/>
            <person name="Kohler A."/>
            <person name="Kuo A."/>
            <person name="LaButti K."/>
            <person name="Pangilinan J."/>
            <person name="Lipzen A."/>
            <person name="Riley R."/>
            <person name="Andreopoulos W."/>
            <person name="He G."/>
            <person name="Johnson J."/>
            <person name="Nolan M."/>
            <person name="Tritt A."/>
            <person name="Barry K.W."/>
            <person name="Grigoriev I.V."/>
            <person name="Nagy L.G."/>
            <person name="Hibbett D."/>
            <person name="Henrissat B."/>
            <person name="Matheny P.B."/>
            <person name="Labbe J."/>
            <person name="Martin F.M."/>
        </authorList>
    </citation>
    <scope>NUCLEOTIDE SEQUENCE</scope>
    <source>
        <strain evidence="1">BPL690</strain>
    </source>
</reference>
<dbReference type="AlphaFoldDB" id="A0AAD4M2U0"/>
<dbReference type="PANTHER" id="PTHR31687">
    <property type="match status" value="1"/>
</dbReference>
<sequence>MFVGALSSSREQTIEYLRTLPSIRERCGRVHDLAKQGKLKYFGYHPDREEQVADYCIRIIKRDFGDDFSIIPPHGRWRHLDAGVSRIAPLVARWDTLEPPPDRKEKTKRLIDLFLVSVLLDAGAGNDWIYRDEASGKSFSRSEGLGVASFNMFMEGFFSGDDYQPHRVDAKGLELITTQETARAMQVSSDNPMVGLEGRASLLVNLSHALKNNPTFFGAEGRPGNMLDYLESESTTDGPNRRVPLAALWHVLVSGLTPIWPTDRTTLGGVPLGDVWPCDALKAVALAEGDELVPFHKLTGWTTYSLIEPIEKILEWRFDGLEDMTGLPEYRNGGLLVDLGVLSLKPEAITKAYYPSASSPIPRLPPSHPAIVEWRAMTVIELDRIADLIRAKLNLSREKLTLAQVLESATWKGGREIAKDKRPESGGPPIEIVSDGTVF</sequence>
<comment type="caution">
    <text evidence="1">The sequence shown here is derived from an EMBL/GenBank/DDBJ whole genome shotgun (WGS) entry which is preliminary data.</text>
</comment>
<dbReference type="InterPro" id="IPR012469">
    <property type="entry name" value="DUF1688"/>
</dbReference>
<organism evidence="1 2">
    <name type="scientific">Multifurca ochricompacta</name>
    <dbReference type="NCBI Taxonomy" id="376703"/>
    <lineage>
        <taxon>Eukaryota</taxon>
        <taxon>Fungi</taxon>
        <taxon>Dikarya</taxon>
        <taxon>Basidiomycota</taxon>
        <taxon>Agaricomycotina</taxon>
        <taxon>Agaricomycetes</taxon>
        <taxon>Russulales</taxon>
        <taxon>Russulaceae</taxon>
        <taxon>Multifurca</taxon>
    </lineage>
</organism>
<dbReference type="EMBL" id="WTXG01000023">
    <property type="protein sequence ID" value="KAI0299350.1"/>
    <property type="molecule type" value="Genomic_DNA"/>
</dbReference>
<keyword evidence="2" id="KW-1185">Reference proteome</keyword>
<gene>
    <name evidence="1" type="ORF">B0F90DRAFT_1631317</name>
</gene>
<dbReference type="Pfam" id="PF07958">
    <property type="entry name" value="DUF1688"/>
    <property type="match status" value="1"/>
</dbReference>
<proteinExistence type="predicted"/>
<dbReference type="PANTHER" id="PTHR31687:SF3">
    <property type="entry name" value="PROTEIN URG3"/>
    <property type="match status" value="1"/>
</dbReference>
<dbReference type="Proteomes" id="UP001203297">
    <property type="component" value="Unassembled WGS sequence"/>
</dbReference>
<name>A0AAD4M2U0_9AGAM</name>
<evidence type="ECO:0000313" key="2">
    <source>
        <dbReference type="Proteomes" id="UP001203297"/>
    </source>
</evidence>
<accession>A0AAD4M2U0</accession>
<protein>
    <submittedName>
        <fullName evidence="1">DUF1688-domain-containing protein</fullName>
    </submittedName>
</protein>
<evidence type="ECO:0000313" key="1">
    <source>
        <dbReference type="EMBL" id="KAI0299350.1"/>
    </source>
</evidence>